<gene>
    <name evidence="1" type="ORF">SAMN04489708_10348</name>
</gene>
<evidence type="ECO:0000313" key="1">
    <source>
        <dbReference type="EMBL" id="SDO73459.1"/>
    </source>
</evidence>
<name>A0A1H0LZ05_9BURK</name>
<sequence>MAQPAVLVPSGPAPDAGRDGAMRCITLASGVHASRRAAAGSLWQPQTLWASYYQHVMGAAPEQGHLSAFWRHYHGTCAEMQVHGSDLLCWSSECDGVLHRLPYTPLSDFLRELKTLCAHAHRVGAALQVIAD</sequence>
<proteinExistence type="predicted"/>
<accession>A0A1H0LZ05</accession>
<dbReference type="AlphaFoldDB" id="A0A1H0LZ05"/>
<protein>
    <submittedName>
        <fullName evidence="1">Uncharacterized protein</fullName>
    </submittedName>
</protein>
<evidence type="ECO:0000313" key="2">
    <source>
        <dbReference type="Proteomes" id="UP000199317"/>
    </source>
</evidence>
<dbReference type="Proteomes" id="UP000199317">
    <property type="component" value="Unassembled WGS sequence"/>
</dbReference>
<dbReference type="EMBL" id="FNJL01000003">
    <property type="protein sequence ID" value="SDO73459.1"/>
    <property type="molecule type" value="Genomic_DNA"/>
</dbReference>
<organism evidence="1 2">
    <name type="scientific">Paracidovorax cattleyae</name>
    <dbReference type="NCBI Taxonomy" id="80868"/>
    <lineage>
        <taxon>Bacteria</taxon>
        <taxon>Pseudomonadati</taxon>
        <taxon>Pseudomonadota</taxon>
        <taxon>Betaproteobacteria</taxon>
        <taxon>Burkholderiales</taxon>
        <taxon>Comamonadaceae</taxon>
        <taxon>Paracidovorax</taxon>
    </lineage>
</organism>
<reference evidence="2" key="1">
    <citation type="submission" date="2016-10" db="EMBL/GenBank/DDBJ databases">
        <authorList>
            <person name="Varghese N."/>
            <person name="Submissions S."/>
        </authorList>
    </citation>
    <scope>NUCLEOTIDE SEQUENCE [LARGE SCALE GENOMIC DNA]</scope>
    <source>
        <strain evidence="2">DSM 17101</strain>
    </source>
</reference>
<keyword evidence="2" id="KW-1185">Reference proteome</keyword>